<name>K0SD08_THAOC</name>
<reference evidence="2 3" key="1">
    <citation type="journal article" date="2012" name="Genome Biol.">
        <title>Genome and low-iron response of an oceanic diatom adapted to chronic iron limitation.</title>
        <authorList>
            <person name="Lommer M."/>
            <person name="Specht M."/>
            <person name="Roy A.S."/>
            <person name="Kraemer L."/>
            <person name="Andreson R."/>
            <person name="Gutowska M.A."/>
            <person name="Wolf J."/>
            <person name="Bergner S.V."/>
            <person name="Schilhabel M.B."/>
            <person name="Klostermeier U.C."/>
            <person name="Beiko R.G."/>
            <person name="Rosenstiel P."/>
            <person name="Hippler M."/>
            <person name="Laroche J."/>
        </authorList>
    </citation>
    <scope>NUCLEOTIDE SEQUENCE [LARGE SCALE GENOMIC DNA]</scope>
    <source>
        <strain evidence="2 3">CCMP1005</strain>
    </source>
</reference>
<protein>
    <submittedName>
        <fullName evidence="2">Uncharacterized protein</fullName>
    </submittedName>
</protein>
<dbReference type="EMBL" id="AGNL01024128">
    <property type="protein sequence ID" value="EJK58836.1"/>
    <property type="molecule type" value="Genomic_DNA"/>
</dbReference>
<accession>K0SD08</accession>
<dbReference type="Proteomes" id="UP000266841">
    <property type="component" value="Unassembled WGS sequence"/>
</dbReference>
<feature type="region of interest" description="Disordered" evidence="1">
    <location>
        <begin position="54"/>
        <end position="90"/>
    </location>
</feature>
<feature type="non-terminal residue" evidence="2">
    <location>
        <position position="247"/>
    </location>
</feature>
<evidence type="ECO:0000313" key="3">
    <source>
        <dbReference type="Proteomes" id="UP000266841"/>
    </source>
</evidence>
<proteinExistence type="predicted"/>
<keyword evidence="3" id="KW-1185">Reference proteome</keyword>
<organism evidence="2 3">
    <name type="scientific">Thalassiosira oceanica</name>
    <name type="common">Marine diatom</name>
    <dbReference type="NCBI Taxonomy" id="159749"/>
    <lineage>
        <taxon>Eukaryota</taxon>
        <taxon>Sar</taxon>
        <taxon>Stramenopiles</taxon>
        <taxon>Ochrophyta</taxon>
        <taxon>Bacillariophyta</taxon>
        <taxon>Coscinodiscophyceae</taxon>
        <taxon>Thalassiosirophycidae</taxon>
        <taxon>Thalassiosirales</taxon>
        <taxon>Thalassiosiraceae</taxon>
        <taxon>Thalassiosira</taxon>
    </lineage>
</organism>
<sequence length="247" mass="26803">MKYSSNVVRTGWTGSPCRPDAYASLTAAHFSQPPQPWPADPSDNSLPEIFGATTSSRCSTISPGPDPRPVLKAHDDSSVPERIPNNFPTDTDYLASQRLHAISRKDRAREDEIYLASQTSSRGSAISPGPQPVPKAHMTTMLSLSDIRIIGGGFRVLHDQVKTLIITFLRPAGVEADEESALWMLGKNKTNPEGTIVADFVARDFPVPTQASNDSGLGARTDVLGEVKTLQPYQNLIRQGQLPDKQA</sequence>
<dbReference type="AlphaFoldDB" id="K0SD08"/>
<evidence type="ECO:0000256" key="1">
    <source>
        <dbReference type="SAM" id="MobiDB-lite"/>
    </source>
</evidence>
<comment type="caution">
    <text evidence="2">The sequence shown here is derived from an EMBL/GenBank/DDBJ whole genome shotgun (WGS) entry which is preliminary data.</text>
</comment>
<evidence type="ECO:0000313" key="2">
    <source>
        <dbReference type="EMBL" id="EJK58836.1"/>
    </source>
</evidence>
<gene>
    <name evidence="2" type="ORF">THAOC_21005</name>
</gene>